<keyword evidence="2" id="KW-1185">Reference proteome</keyword>
<proteinExistence type="predicted"/>
<organism evidence="1 2">
    <name type="scientific">Acaulospora colombiana</name>
    <dbReference type="NCBI Taxonomy" id="27376"/>
    <lineage>
        <taxon>Eukaryota</taxon>
        <taxon>Fungi</taxon>
        <taxon>Fungi incertae sedis</taxon>
        <taxon>Mucoromycota</taxon>
        <taxon>Glomeromycotina</taxon>
        <taxon>Glomeromycetes</taxon>
        <taxon>Diversisporales</taxon>
        <taxon>Acaulosporaceae</taxon>
        <taxon>Acaulospora</taxon>
    </lineage>
</organism>
<reference evidence="1" key="1">
    <citation type="submission" date="2021-06" db="EMBL/GenBank/DDBJ databases">
        <authorList>
            <person name="Kallberg Y."/>
            <person name="Tangrot J."/>
            <person name="Rosling A."/>
        </authorList>
    </citation>
    <scope>NUCLEOTIDE SEQUENCE</scope>
    <source>
        <strain evidence="1">CL356</strain>
    </source>
</reference>
<name>A0ACA9PV91_9GLOM</name>
<sequence>TSNRTRGNNSAKSESKLRPAPASALRLLLTGMSKFWPLSSFAALLAIWAVYNGRSAYNLLVPAPLPGSYFVRGNSSCKTIKHKYSDRLKFCEDLTPWTTSDTAGNERHRIIASCDPGRYEWNTVMGPLLDPEPKGNLWVLNPDAEDLNPQPLNLENFDSAHDFHPLGIDIFPGAANEPSTLFVINHMRDSKRTVEVFELYDENPPRLLHVKQLYHPMFWAPNSVAALSHKDFFLSIDHWFKKDGLWPWKLFMPVVESALMLPLGMVEYVQFGSSGINVTVPAIGVPFANGLALSKDGSRLAVASTSACKVKVYQVNGEGLKLVDSINLPFSPDNMGYEQDGSLTVAGHPHFPSILRYSKRKQSTSPSWVVSISDRIQSPQDDTNLQTPYSVYNRTNTHARYSVKTLYQSNGSGWSASSTALW</sequence>
<gene>
    <name evidence="1" type="ORF">ACOLOM_LOCUS11195</name>
</gene>
<protein>
    <submittedName>
        <fullName evidence="1">7709_t:CDS:1</fullName>
    </submittedName>
</protein>
<dbReference type="EMBL" id="CAJVPT010039249">
    <property type="protein sequence ID" value="CAG8722324.1"/>
    <property type="molecule type" value="Genomic_DNA"/>
</dbReference>
<feature type="non-terminal residue" evidence="1">
    <location>
        <position position="1"/>
    </location>
</feature>
<evidence type="ECO:0000313" key="1">
    <source>
        <dbReference type="EMBL" id="CAG8722324.1"/>
    </source>
</evidence>
<evidence type="ECO:0000313" key="2">
    <source>
        <dbReference type="Proteomes" id="UP000789525"/>
    </source>
</evidence>
<feature type="non-terminal residue" evidence="1">
    <location>
        <position position="422"/>
    </location>
</feature>
<dbReference type="Proteomes" id="UP000789525">
    <property type="component" value="Unassembled WGS sequence"/>
</dbReference>
<comment type="caution">
    <text evidence="1">The sequence shown here is derived from an EMBL/GenBank/DDBJ whole genome shotgun (WGS) entry which is preliminary data.</text>
</comment>
<accession>A0ACA9PV91</accession>